<keyword evidence="2" id="KW-1185">Reference proteome</keyword>
<name>A0A5C5Y0T6_9PLAN</name>
<dbReference type="EMBL" id="SJPL01000001">
    <property type="protein sequence ID" value="TWT69217.1"/>
    <property type="molecule type" value="Genomic_DNA"/>
</dbReference>
<proteinExistence type="predicted"/>
<dbReference type="InterPro" id="IPR047698">
    <property type="entry name" value="ArsF-like"/>
</dbReference>
<dbReference type="SUPFAM" id="SSF52833">
    <property type="entry name" value="Thioredoxin-like"/>
    <property type="match status" value="1"/>
</dbReference>
<dbReference type="Proteomes" id="UP000317238">
    <property type="component" value="Unassembled WGS sequence"/>
</dbReference>
<dbReference type="InterPro" id="IPR036249">
    <property type="entry name" value="Thioredoxin-like_sf"/>
</dbReference>
<dbReference type="NCBIfam" id="NF040494">
    <property type="entry name" value="nitrored_ArsF"/>
    <property type="match status" value="1"/>
</dbReference>
<evidence type="ECO:0000313" key="1">
    <source>
        <dbReference type="EMBL" id="TWT69217.1"/>
    </source>
</evidence>
<reference evidence="1 2" key="1">
    <citation type="submission" date="2019-02" db="EMBL/GenBank/DDBJ databases">
        <title>Deep-cultivation of Planctomycetes and their phenomic and genomic characterization uncovers novel biology.</title>
        <authorList>
            <person name="Wiegand S."/>
            <person name="Jogler M."/>
            <person name="Boedeker C."/>
            <person name="Pinto D."/>
            <person name="Vollmers J."/>
            <person name="Rivas-Marin E."/>
            <person name="Kohn T."/>
            <person name="Peeters S.H."/>
            <person name="Heuer A."/>
            <person name="Rast P."/>
            <person name="Oberbeckmann S."/>
            <person name="Bunk B."/>
            <person name="Jeske O."/>
            <person name="Meyerdierks A."/>
            <person name="Storesund J.E."/>
            <person name="Kallscheuer N."/>
            <person name="Luecker S."/>
            <person name="Lage O.M."/>
            <person name="Pohl T."/>
            <person name="Merkel B.J."/>
            <person name="Hornburger P."/>
            <person name="Mueller R.-W."/>
            <person name="Bruemmer F."/>
            <person name="Labrenz M."/>
            <person name="Spormann A.M."/>
            <person name="Op Den Camp H."/>
            <person name="Overmann J."/>
            <person name="Amann R."/>
            <person name="Jetten M.S.M."/>
            <person name="Mascher T."/>
            <person name="Medema M.H."/>
            <person name="Devos D.P."/>
            <person name="Kaster A.-K."/>
            <person name="Ovreas L."/>
            <person name="Rohde M."/>
            <person name="Galperin M.Y."/>
            <person name="Jogler C."/>
        </authorList>
    </citation>
    <scope>NUCLEOTIDE SEQUENCE [LARGE SCALE GENOMIC DNA]</scope>
    <source>
        <strain evidence="1 2">Pan14r</strain>
    </source>
</reference>
<organism evidence="1 2">
    <name type="scientific">Crateriforma conspicua</name>
    <dbReference type="NCBI Taxonomy" id="2527996"/>
    <lineage>
        <taxon>Bacteria</taxon>
        <taxon>Pseudomonadati</taxon>
        <taxon>Planctomycetota</taxon>
        <taxon>Planctomycetia</taxon>
        <taxon>Planctomycetales</taxon>
        <taxon>Planctomycetaceae</taxon>
        <taxon>Crateriforma</taxon>
    </lineage>
</organism>
<gene>
    <name evidence="1" type="ORF">Pan14r_15020</name>
</gene>
<accession>A0A5C5Y0T6</accession>
<evidence type="ECO:0008006" key="3">
    <source>
        <dbReference type="Google" id="ProtNLM"/>
    </source>
</evidence>
<dbReference type="AlphaFoldDB" id="A0A5C5Y0T6"/>
<protein>
    <recommendedName>
        <fullName evidence="3">Thioredoxin domain-containing protein</fullName>
    </recommendedName>
</protein>
<evidence type="ECO:0000313" key="2">
    <source>
        <dbReference type="Proteomes" id="UP000317238"/>
    </source>
</evidence>
<comment type="caution">
    <text evidence="1">The sequence shown here is derived from an EMBL/GenBank/DDBJ whole genome shotgun (WGS) entry which is preliminary data.</text>
</comment>
<sequence>MRSLIREYHEMGRNCWIICLLVISSWGTQNAMSQAPVKSPPDRVIAMYFHRTQRCPTCKMMGGYSEQAVTKGFAKQLADGSVEFRMIDYEKKENAALAQAYKVKGPALIVAQIRSDKVRQYKDLEKIWSLVREKDKFIAYVQSNVKEYMD</sequence>
<dbReference type="Gene3D" id="3.40.30.10">
    <property type="entry name" value="Glutaredoxin"/>
    <property type="match status" value="1"/>
</dbReference>